<comment type="similarity">
    <text evidence="1 5">Belongs to the type-B carboxylesterase/lipase family.</text>
</comment>
<evidence type="ECO:0000259" key="6">
    <source>
        <dbReference type="Pfam" id="PF00135"/>
    </source>
</evidence>
<feature type="chain" id="PRO_5010393977" description="Carboxylic ester hydrolase" evidence="5">
    <location>
        <begin position="18"/>
        <end position="541"/>
    </location>
</feature>
<feature type="active site" description="Charge relay system" evidence="4">
    <location>
        <position position="444"/>
    </location>
</feature>
<dbReference type="Proteomes" id="UP000044602">
    <property type="component" value="Unassembled WGS sequence"/>
</dbReference>
<evidence type="ECO:0000313" key="7">
    <source>
        <dbReference type="EMBL" id="CRK21941.1"/>
    </source>
</evidence>
<gene>
    <name evidence="7" type="ORF">BN1708_003522</name>
    <name evidence="8" type="ORF">BN1723_013399</name>
</gene>
<proteinExistence type="inferred from homology"/>
<sequence length="541" mass="58156">MKLSGLWSCALPGLAFAGLASRSAQYGPSVTLGQGTLVGITTQIAYADVKVNKFLGVPFAISPPRRFEPPEPVPSSSKTLSANQWSAKCIEHADPSILVDDAEESEDCLYLNVYVPDTPTKDKAVLFWIYGGSLKFGNAGQPAYDGSFFAAYEDVIVVAANYRTNAFGFSNSPEIDVGDNNVGFMDQRRSLDWVQRNIRAFGGDPEKVTIFGESSGASSVDRLVTSPPHPLPYRAAILQSGQASVSPAPPGNGEVSWENLVRALDCNKATSELACVRAADPFKIKTIVRNLSLPFPPINDGVTQKPTPLLKARESGEAAPVPILLGSNGLEGSLFVQPFVKQLRDLPSDTAAIGLVEEVLGNVIGTALNRFLAPVSRGVTLVLFNLLSRALTDVLYTCPAALVTKASVKADNPTWRYYFNATFPNTQAPLVLPEYGIDNIGAYHASEIPVVFGTYGIYDKYAPSTEEQKALSRYMLRSWASFAKNPDGGPGWTRATDRKQSTVGCLGCYENPVGVAEISSTRTDGACGLLNMVYTAREPLF</sequence>
<accession>A0A0G4LIS5</accession>
<evidence type="ECO:0000256" key="1">
    <source>
        <dbReference type="ARBA" id="ARBA00005964"/>
    </source>
</evidence>
<dbReference type="InterPro" id="IPR019819">
    <property type="entry name" value="Carboxylesterase_B_CS"/>
</dbReference>
<feature type="active site" description="Acyl-ester intermediate" evidence="4">
    <location>
        <position position="214"/>
    </location>
</feature>
<organism evidence="7 9">
    <name type="scientific">Verticillium longisporum</name>
    <name type="common">Verticillium dahliae var. longisporum</name>
    <dbReference type="NCBI Taxonomy" id="100787"/>
    <lineage>
        <taxon>Eukaryota</taxon>
        <taxon>Fungi</taxon>
        <taxon>Dikarya</taxon>
        <taxon>Ascomycota</taxon>
        <taxon>Pezizomycotina</taxon>
        <taxon>Sordariomycetes</taxon>
        <taxon>Hypocreomycetidae</taxon>
        <taxon>Glomerellales</taxon>
        <taxon>Plectosphaerellaceae</taxon>
        <taxon>Verticillium</taxon>
    </lineage>
</organism>
<dbReference type="GO" id="GO:0004104">
    <property type="term" value="F:cholinesterase activity"/>
    <property type="evidence" value="ECO:0007669"/>
    <property type="project" value="InterPro"/>
</dbReference>
<dbReference type="AlphaFoldDB" id="A0A0G4LIS5"/>
<feature type="domain" description="Carboxylesterase type B" evidence="6">
    <location>
        <begin position="28"/>
        <end position="499"/>
    </location>
</feature>
<dbReference type="PRINTS" id="PR00878">
    <property type="entry name" value="CHOLNESTRASE"/>
</dbReference>
<dbReference type="InterPro" id="IPR029058">
    <property type="entry name" value="AB_hydrolase_fold"/>
</dbReference>
<dbReference type="EMBL" id="CVQI01016780">
    <property type="protein sequence ID" value="CRK24875.1"/>
    <property type="molecule type" value="Genomic_DNA"/>
</dbReference>
<reference evidence="9 10" key="1">
    <citation type="submission" date="2015-05" db="EMBL/GenBank/DDBJ databases">
        <authorList>
            <person name="Fogelqvist Johan"/>
        </authorList>
    </citation>
    <scope>NUCLEOTIDE SEQUENCE [LARGE SCALE GENOMIC DNA]</scope>
    <source>
        <strain evidence="7">VL1</strain>
        <strain evidence="8">VL2</strain>
    </source>
</reference>
<dbReference type="ESTHER" id="verdv-g2wyj4">
    <property type="family name" value="Fungal_carboxylesterase_lipase"/>
</dbReference>
<dbReference type="InterPro" id="IPR019826">
    <property type="entry name" value="Carboxylesterase_B_AS"/>
</dbReference>
<dbReference type="Proteomes" id="UP000045706">
    <property type="component" value="Unassembled WGS sequence"/>
</dbReference>
<dbReference type="PROSITE" id="PS00941">
    <property type="entry name" value="CARBOXYLESTERASE_B_2"/>
    <property type="match status" value="1"/>
</dbReference>
<dbReference type="EMBL" id="CVQH01013335">
    <property type="protein sequence ID" value="CRK21941.1"/>
    <property type="molecule type" value="Genomic_DNA"/>
</dbReference>
<evidence type="ECO:0000256" key="3">
    <source>
        <dbReference type="ARBA" id="ARBA00023157"/>
    </source>
</evidence>
<keyword evidence="5" id="KW-0732">Signal</keyword>
<name>A0A0G4LIS5_VERLO</name>
<keyword evidence="9" id="KW-1185">Reference proteome</keyword>
<dbReference type="Pfam" id="PF00135">
    <property type="entry name" value="COesterase"/>
    <property type="match status" value="1"/>
</dbReference>
<evidence type="ECO:0000256" key="5">
    <source>
        <dbReference type="RuleBase" id="RU361235"/>
    </source>
</evidence>
<dbReference type="EC" id="3.1.1.-" evidence="5"/>
<dbReference type="SUPFAM" id="SSF53474">
    <property type="entry name" value="alpha/beta-Hydrolases"/>
    <property type="match status" value="1"/>
</dbReference>
<dbReference type="Gene3D" id="3.40.50.1820">
    <property type="entry name" value="alpha/beta hydrolase"/>
    <property type="match status" value="1"/>
</dbReference>
<dbReference type="InterPro" id="IPR050654">
    <property type="entry name" value="AChE-related_enzymes"/>
</dbReference>
<dbReference type="InterPro" id="IPR002018">
    <property type="entry name" value="CarbesteraseB"/>
</dbReference>
<evidence type="ECO:0000313" key="9">
    <source>
        <dbReference type="Proteomes" id="UP000044602"/>
    </source>
</evidence>
<dbReference type="PANTHER" id="PTHR43918">
    <property type="entry name" value="ACETYLCHOLINESTERASE"/>
    <property type="match status" value="1"/>
</dbReference>
<keyword evidence="2 5" id="KW-0378">Hydrolase</keyword>
<protein>
    <recommendedName>
        <fullName evidence="5">Carboxylic ester hydrolase</fullName>
        <ecNumber evidence="5">3.1.1.-</ecNumber>
    </recommendedName>
</protein>
<evidence type="ECO:0000256" key="2">
    <source>
        <dbReference type="ARBA" id="ARBA00022801"/>
    </source>
</evidence>
<keyword evidence="3" id="KW-1015">Disulfide bond</keyword>
<evidence type="ECO:0000313" key="10">
    <source>
        <dbReference type="Proteomes" id="UP000045706"/>
    </source>
</evidence>
<evidence type="ECO:0000313" key="8">
    <source>
        <dbReference type="EMBL" id="CRK24875.1"/>
    </source>
</evidence>
<feature type="active site" description="Charge relay system" evidence="4">
    <location>
        <position position="331"/>
    </location>
</feature>
<dbReference type="PROSITE" id="PS00122">
    <property type="entry name" value="CARBOXYLESTERASE_B_1"/>
    <property type="match status" value="1"/>
</dbReference>
<feature type="signal peptide" evidence="5">
    <location>
        <begin position="1"/>
        <end position="17"/>
    </location>
</feature>
<dbReference type="InterPro" id="IPR000997">
    <property type="entry name" value="Cholinesterase"/>
</dbReference>
<dbReference type="STRING" id="100787.A0A0G4LIS5"/>
<dbReference type="PANTHER" id="PTHR43918:SF4">
    <property type="entry name" value="CARBOXYLIC ESTER HYDROLASE"/>
    <property type="match status" value="1"/>
</dbReference>
<evidence type="ECO:0000256" key="4">
    <source>
        <dbReference type="PIRSR" id="PIRSR600997-1"/>
    </source>
</evidence>